<keyword evidence="1" id="KW-0547">Nucleotide-binding</keyword>
<dbReference type="InterPro" id="IPR027417">
    <property type="entry name" value="P-loop_NTPase"/>
</dbReference>
<dbReference type="InterPro" id="IPR001650">
    <property type="entry name" value="Helicase_C-like"/>
</dbReference>
<evidence type="ECO:0000313" key="7">
    <source>
        <dbReference type="Proteomes" id="UP000054821"/>
    </source>
</evidence>
<keyword evidence="3" id="KW-0067">ATP-binding</keyword>
<keyword evidence="7" id="KW-1185">Reference proteome</keyword>
<dbReference type="InterPro" id="IPR000330">
    <property type="entry name" value="SNF2_N"/>
</dbReference>
<dbReference type="PROSITE" id="PS51192">
    <property type="entry name" value="HELICASE_ATP_BIND_1"/>
    <property type="match status" value="1"/>
</dbReference>
<dbReference type="Proteomes" id="UP000054821">
    <property type="component" value="Unassembled WGS sequence"/>
</dbReference>
<feature type="domain" description="Helicase ATP-binding" evidence="4">
    <location>
        <begin position="436"/>
        <end position="621"/>
    </location>
</feature>
<dbReference type="PANTHER" id="PTHR45626:SF22">
    <property type="entry name" value="DNA REPAIR PROTEIN RAD5"/>
    <property type="match status" value="1"/>
</dbReference>
<evidence type="ECO:0000259" key="5">
    <source>
        <dbReference type="PROSITE" id="PS51194"/>
    </source>
</evidence>
<organism evidence="6 7">
    <name type="scientific">Trichoderma gamsii</name>
    <dbReference type="NCBI Taxonomy" id="398673"/>
    <lineage>
        <taxon>Eukaryota</taxon>
        <taxon>Fungi</taxon>
        <taxon>Dikarya</taxon>
        <taxon>Ascomycota</taxon>
        <taxon>Pezizomycotina</taxon>
        <taxon>Sordariomycetes</taxon>
        <taxon>Hypocreomycetidae</taxon>
        <taxon>Hypocreales</taxon>
        <taxon>Hypocreaceae</taxon>
        <taxon>Trichoderma</taxon>
    </lineage>
</organism>
<evidence type="ECO:0000256" key="2">
    <source>
        <dbReference type="ARBA" id="ARBA00022801"/>
    </source>
</evidence>
<comment type="caution">
    <text evidence="6">The sequence shown here is derived from an EMBL/GenBank/DDBJ whole genome shotgun (WGS) entry which is preliminary data.</text>
</comment>
<dbReference type="GO" id="GO:0006281">
    <property type="term" value="P:DNA repair"/>
    <property type="evidence" value="ECO:0007669"/>
    <property type="project" value="TreeGrafter"/>
</dbReference>
<dbReference type="CDD" id="cd18793">
    <property type="entry name" value="SF2_C_SNF"/>
    <property type="match status" value="1"/>
</dbReference>
<dbReference type="GO" id="GO:0005634">
    <property type="term" value="C:nucleus"/>
    <property type="evidence" value="ECO:0007669"/>
    <property type="project" value="TreeGrafter"/>
</dbReference>
<dbReference type="GO" id="GO:0008094">
    <property type="term" value="F:ATP-dependent activity, acting on DNA"/>
    <property type="evidence" value="ECO:0007669"/>
    <property type="project" value="TreeGrafter"/>
</dbReference>
<dbReference type="GO" id="GO:0016787">
    <property type="term" value="F:hydrolase activity"/>
    <property type="evidence" value="ECO:0007669"/>
    <property type="project" value="UniProtKB-KW"/>
</dbReference>
<dbReference type="AlphaFoldDB" id="A0A2P4ZXN1"/>
<dbReference type="RefSeq" id="XP_024406333.1">
    <property type="nucleotide sequence ID" value="XM_024548930.1"/>
</dbReference>
<evidence type="ECO:0008006" key="8">
    <source>
        <dbReference type="Google" id="ProtNLM"/>
    </source>
</evidence>
<gene>
    <name evidence="6" type="ORF">TGAM01_v202158</name>
</gene>
<dbReference type="GO" id="GO:0005524">
    <property type="term" value="F:ATP binding"/>
    <property type="evidence" value="ECO:0007669"/>
    <property type="project" value="UniProtKB-KW"/>
</dbReference>
<dbReference type="EMBL" id="JPDN02000005">
    <property type="protein sequence ID" value="PON29050.1"/>
    <property type="molecule type" value="Genomic_DNA"/>
</dbReference>
<sequence length="1036" mass="116317">MEPVDTHHPAPKRRRLEQGVQSYMGHMSERGLMVVSSAITPNVPLASHDFPFEYSAPHADSMAQDPAAADASALFDLHEQSYGQMILDSTISYDFVMHQQLWPWDDSASANFTTEHDLATFTSCIPIDTSTQFLQSQYLSPDQVPGSDKIGAWQAPVTLPHFSDASFDAPCQTDEDMMQDPDTSTTLQVLTEQNVMVCFGMISGISGRCDRPNSSGTISPFAVHLDSSSSFTAIQDCRVKGLIMSEHGQMIQGLLHESTLELHVSCIPNHSFSGRKSGRNAAQLLCGLEITVYGNSNLFEEIGIWFQEYGEYLQDPRECHHDVKYWNPHRLSSDSFESCSLLSQIVSHGLKLSSFQGISEAPDLLDILSSNVELEEAPQPAVIQTVLQSHQKKALTFLLRRENGWVFDTNQLDIWEKVDNDQGRFFVNRISASHQEEEPPQFYGGIIADPMGLGKTLTMIALAASDLDSSNNSTKNSLEREAGDKPCIATTLIIIPPPLLGTWEEQLSEHIVAGGLQWQRHYGKTRFTSRYKLDDVNVVLTTYHTVSAEWKNGREAESSILFSVRWKRIILDEAHFIRNGRSRMAHAICALDSIARWAVTGTPIQNRLSDLATLLKFIRVHPYTDPERFDTDIARLWKSGQDEEGAKRLQRLSACILLRRPKTTINLPPRHDTRCPIDFSREERELYAEIREQAITRIDEALQSNSETSRASVYVNVLQQIESLRLVCNLGVHYHERHQKSLSLPAEASDWTRVAQQTFNSQRGIEPIVCVECSSTLELTETLLDDTSTTHQNPIFSRCLKFVCGDCMYKAGRKSGCGHRPPCPTASVSISTNIFEDISDFVPRQMKASSIGLPSKIEALVADIKLLPSDTKCIVFSTWRLTLDIIETGLHQASLRSIRFDGRVPQKERQSVVDKFKNDPSIRVMLLTLSCGAVGQVIPHQNAFVRREHILWSLIGWYPGNPTLEEQALARIHRIGQKQSVTTVRFYVRDTFEEDQQQVMELQESKKSLAGVLLSPHDGGHTDDSLGTLQRLRMLL</sequence>
<proteinExistence type="predicted"/>
<dbReference type="SMART" id="SM00487">
    <property type="entry name" value="DEXDc"/>
    <property type="match status" value="1"/>
</dbReference>
<name>A0A2P4ZXN1_9HYPO</name>
<dbReference type="Gene3D" id="3.40.50.10810">
    <property type="entry name" value="Tandem AAA-ATPase domain"/>
    <property type="match status" value="1"/>
</dbReference>
<dbReference type="InterPro" id="IPR049730">
    <property type="entry name" value="SNF2/RAD54-like_C"/>
</dbReference>
<dbReference type="STRING" id="398673.A0A2P4ZXN1"/>
<dbReference type="Pfam" id="PF00176">
    <property type="entry name" value="SNF2-rel_dom"/>
    <property type="match status" value="1"/>
</dbReference>
<dbReference type="Gene3D" id="3.40.50.300">
    <property type="entry name" value="P-loop containing nucleotide triphosphate hydrolases"/>
    <property type="match status" value="1"/>
</dbReference>
<keyword evidence="2" id="KW-0378">Hydrolase</keyword>
<dbReference type="SUPFAM" id="SSF52540">
    <property type="entry name" value="P-loop containing nucleoside triphosphate hydrolases"/>
    <property type="match status" value="2"/>
</dbReference>
<dbReference type="CDD" id="cd18008">
    <property type="entry name" value="DEXDc_SHPRH-like"/>
    <property type="match status" value="1"/>
</dbReference>
<dbReference type="PROSITE" id="PS51194">
    <property type="entry name" value="HELICASE_CTER"/>
    <property type="match status" value="1"/>
</dbReference>
<evidence type="ECO:0000256" key="3">
    <source>
        <dbReference type="ARBA" id="ARBA00022840"/>
    </source>
</evidence>
<dbReference type="Pfam" id="PF00271">
    <property type="entry name" value="Helicase_C"/>
    <property type="match status" value="1"/>
</dbReference>
<dbReference type="PANTHER" id="PTHR45626">
    <property type="entry name" value="TRANSCRIPTION TERMINATION FACTOR 2-RELATED"/>
    <property type="match status" value="1"/>
</dbReference>
<protein>
    <recommendedName>
        <fullName evidence="8">Helicase ATP-binding domain-containing protein</fullName>
    </recommendedName>
</protein>
<dbReference type="SMART" id="SM00490">
    <property type="entry name" value="HELICc"/>
    <property type="match status" value="1"/>
</dbReference>
<evidence type="ECO:0000313" key="6">
    <source>
        <dbReference type="EMBL" id="PON29050.1"/>
    </source>
</evidence>
<dbReference type="InterPro" id="IPR038718">
    <property type="entry name" value="SNF2-like_sf"/>
</dbReference>
<evidence type="ECO:0000259" key="4">
    <source>
        <dbReference type="PROSITE" id="PS51192"/>
    </source>
</evidence>
<dbReference type="InterPro" id="IPR050628">
    <property type="entry name" value="SNF2_RAD54_helicase_TF"/>
</dbReference>
<feature type="domain" description="Helicase C-terminal" evidence="5">
    <location>
        <begin position="856"/>
        <end position="1020"/>
    </location>
</feature>
<dbReference type="GeneID" id="29980465"/>
<reference evidence="6 7" key="1">
    <citation type="journal article" date="2016" name="Genome Announc.">
        <title>Draft Whole-Genome Sequence of Trichoderma gamsii T6085, a Promising Biocontrol Agent of Fusarium Head Blight on Wheat.</title>
        <authorList>
            <person name="Baroncelli R."/>
            <person name="Zapparata A."/>
            <person name="Piaggeschi G."/>
            <person name="Sarrocco S."/>
            <person name="Vannacci G."/>
        </authorList>
    </citation>
    <scope>NUCLEOTIDE SEQUENCE [LARGE SCALE GENOMIC DNA]</scope>
    <source>
        <strain evidence="6 7">T6085</strain>
    </source>
</reference>
<dbReference type="InterPro" id="IPR014001">
    <property type="entry name" value="Helicase_ATP-bd"/>
</dbReference>
<accession>A0A2P4ZXN1</accession>
<evidence type="ECO:0000256" key="1">
    <source>
        <dbReference type="ARBA" id="ARBA00022741"/>
    </source>
</evidence>